<comment type="caution">
    <text evidence="10">The sequence shown here is derived from an EMBL/GenBank/DDBJ whole genome shotgun (WGS) entry which is preliminary data.</text>
</comment>
<sequence>MSKKIKNLIRMFVIYGVLVVTSIMILYPVYFVIIGSLNPGNTLFATSLLPDNLSLRHYIYLFNETDYLRWYMNTLKISFWNMLISTFLVLTAAYAFSRFRFPGRRAGLMAILVLQMFPSFMAMIAIYILLLQMNLLDNHWGLILVYAGGSIPFGAWLVKGYFDGMSRSLEEAAKIDGAGHLTIFFRIMMPLSLPIMVFIAVMNFIGPWMDFILARLVLRSDANKTLAVGLFEMVQGLGNTEFTTFAAGAVLVAVPITILFMVLQKPLTEGLRAGANKG</sequence>
<feature type="domain" description="ABC transmembrane type-1" evidence="9">
    <location>
        <begin position="71"/>
        <end position="263"/>
    </location>
</feature>
<feature type="transmembrane region" description="Helical" evidence="8">
    <location>
        <begin position="108"/>
        <end position="130"/>
    </location>
</feature>
<evidence type="ECO:0000259" key="9">
    <source>
        <dbReference type="PROSITE" id="PS50928"/>
    </source>
</evidence>
<evidence type="ECO:0000256" key="2">
    <source>
        <dbReference type="ARBA" id="ARBA00022448"/>
    </source>
</evidence>
<dbReference type="EMBL" id="JAKRYL010000003">
    <property type="protein sequence ID" value="MCL7746174.1"/>
    <property type="molecule type" value="Genomic_DNA"/>
</dbReference>
<keyword evidence="6 8" id="KW-1133">Transmembrane helix</keyword>
<dbReference type="RefSeq" id="WP_250095321.1">
    <property type="nucleotide sequence ID" value="NZ_JAKRYL010000003.1"/>
</dbReference>
<accession>A0A9X2CRI1</accession>
<evidence type="ECO:0000256" key="5">
    <source>
        <dbReference type="ARBA" id="ARBA00022692"/>
    </source>
</evidence>
<comment type="similarity">
    <text evidence="8">Belongs to the binding-protein-dependent transport system permease family.</text>
</comment>
<feature type="transmembrane region" description="Helical" evidence="8">
    <location>
        <begin position="77"/>
        <end position="96"/>
    </location>
</feature>
<dbReference type="Pfam" id="PF00528">
    <property type="entry name" value="BPD_transp_1"/>
    <property type="match status" value="1"/>
</dbReference>
<dbReference type="GO" id="GO:0005886">
    <property type="term" value="C:plasma membrane"/>
    <property type="evidence" value="ECO:0007669"/>
    <property type="project" value="UniProtKB-SubCell"/>
</dbReference>
<keyword evidence="2 8" id="KW-0813">Transport</keyword>
<dbReference type="AlphaFoldDB" id="A0A9X2CRI1"/>
<keyword evidence="3" id="KW-1003">Cell membrane</keyword>
<name>A0A9X2CRI1_9BACI</name>
<evidence type="ECO:0000256" key="4">
    <source>
        <dbReference type="ARBA" id="ARBA00022597"/>
    </source>
</evidence>
<organism evidence="10 11">
    <name type="scientific">Halalkalibacter alkaliphilus</name>
    <dbReference type="NCBI Taxonomy" id="2917993"/>
    <lineage>
        <taxon>Bacteria</taxon>
        <taxon>Bacillati</taxon>
        <taxon>Bacillota</taxon>
        <taxon>Bacilli</taxon>
        <taxon>Bacillales</taxon>
        <taxon>Bacillaceae</taxon>
        <taxon>Halalkalibacter</taxon>
    </lineage>
</organism>
<feature type="transmembrane region" description="Helical" evidence="8">
    <location>
        <begin position="12"/>
        <end position="33"/>
    </location>
</feature>
<keyword evidence="7 8" id="KW-0472">Membrane</keyword>
<dbReference type="PROSITE" id="PS50928">
    <property type="entry name" value="ABC_TM1"/>
    <property type="match status" value="1"/>
</dbReference>
<feature type="transmembrane region" description="Helical" evidence="8">
    <location>
        <begin position="183"/>
        <end position="205"/>
    </location>
</feature>
<dbReference type="InterPro" id="IPR000515">
    <property type="entry name" value="MetI-like"/>
</dbReference>
<dbReference type="FunFam" id="1.10.3720.10:FF:000034">
    <property type="entry name" value="Sugar ABC transporter permease"/>
    <property type="match status" value="1"/>
</dbReference>
<dbReference type="Proteomes" id="UP001139150">
    <property type="component" value="Unassembled WGS sequence"/>
</dbReference>
<keyword evidence="4" id="KW-0762">Sugar transport</keyword>
<comment type="subcellular location">
    <subcellularLocation>
        <location evidence="1 8">Cell membrane</location>
        <topology evidence="1 8">Multi-pass membrane protein</topology>
    </subcellularLocation>
</comment>
<dbReference type="PANTHER" id="PTHR32243">
    <property type="entry name" value="MALTOSE TRANSPORT SYSTEM PERMEASE-RELATED"/>
    <property type="match status" value="1"/>
</dbReference>
<evidence type="ECO:0000256" key="7">
    <source>
        <dbReference type="ARBA" id="ARBA00023136"/>
    </source>
</evidence>
<proteinExistence type="inferred from homology"/>
<dbReference type="SUPFAM" id="SSF161098">
    <property type="entry name" value="MetI-like"/>
    <property type="match status" value="1"/>
</dbReference>
<dbReference type="GO" id="GO:0042956">
    <property type="term" value="P:maltodextrin transmembrane transport"/>
    <property type="evidence" value="ECO:0007669"/>
    <property type="project" value="TreeGrafter"/>
</dbReference>
<dbReference type="Gene3D" id="1.10.3720.10">
    <property type="entry name" value="MetI-like"/>
    <property type="match status" value="1"/>
</dbReference>
<dbReference type="PANTHER" id="PTHR32243:SF34">
    <property type="entry name" value="GALACTOOLIGOSACCHARIDES TRANSPORT SYSTEM PERMEASE PROTEIN GANQ"/>
    <property type="match status" value="1"/>
</dbReference>
<dbReference type="GO" id="GO:0015423">
    <property type="term" value="F:ABC-type maltose transporter activity"/>
    <property type="evidence" value="ECO:0007669"/>
    <property type="project" value="TreeGrafter"/>
</dbReference>
<protein>
    <submittedName>
        <fullName evidence="10">Sugar ABC transporter permease</fullName>
    </submittedName>
</protein>
<evidence type="ECO:0000313" key="10">
    <source>
        <dbReference type="EMBL" id="MCL7746174.1"/>
    </source>
</evidence>
<evidence type="ECO:0000313" key="11">
    <source>
        <dbReference type="Proteomes" id="UP001139150"/>
    </source>
</evidence>
<evidence type="ECO:0000256" key="3">
    <source>
        <dbReference type="ARBA" id="ARBA00022475"/>
    </source>
</evidence>
<gene>
    <name evidence="10" type="ORF">MF646_03480</name>
</gene>
<feature type="transmembrane region" description="Helical" evidence="8">
    <location>
        <begin position="142"/>
        <end position="162"/>
    </location>
</feature>
<keyword evidence="5 8" id="KW-0812">Transmembrane</keyword>
<dbReference type="CDD" id="cd06261">
    <property type="entry name" value="TM_PBP2"/>
    <property type="match status" value="1"/>
</dbReference>
<feature type="transmembrane region" description="Helical" evidence="8">
    <location>
        <begin position="242"/>
        <end position="263"/>
    </location>
</feature>
<dbReference type="InterPro" id="IPR035906">
    <property type="entry name" value="MetI-like_sf"/>
</dbReference>
<evidence type="ECO:0000256" key="6">
    <source>
        <dbReference type="ARBA" id="ARBA00022989"/>
    </source>
</evidence>
<evidence type="ECO:0000256" key="1">
    <source>
        <dbReference type="ARBA" id="ARBA00004651"/>
    </source>
</evidence>
<dbReference type="InterPro" id="IPR050901">
    <property type="entry name" value="BP-dep_ABC_trans_perm"/>
</dbReference>
<reference evidence="10" key="1">
    <citation type="submission" date="2022-02" db="EMBL/GenBank/DDBJ databases">
        <title>Halalkalibacter sp. nov. isolated from Lonar Lake, India.</title>
        <authorList>
            <person name="Joshi A."/>
            <person name="Thite S."/>
            <person name="Lodha T."/>
        </authorList>
    </citation>
    <scope>NUCLEOTIDE SEQUENCE</scope>
    <source>
        <strain evidence="10">MEB205</strain>
    </source>
</reference>
<evidence type="ECO:0000256" key="8">
    <source>
        <dbReference type="RuleBase" id="RU363032"/>
    </source>
</evidence>
<keyword evidence="11" id="KW-1185">Reference proteome</keyword>